<dbReference type="GO" id="GO:0005524">
    <property type="term" value="F:ATP binding"/>
    <property type="evidence" value="ECO:0007669"/>
    <property type="project" value="UniProtKB-KW"/>
</dbReference>
<sequence length="771" mass="84492">MSIELAAAVWRRTSYVRTAAAKEAGASPRNQDLLPPSAAALLPPALAAAPVLAALALVAAIGERLPRIGPGLLSSRSTPAGCRRGGETMTPQERLEALRGAAGECDCVGGDDELLRLLRDQPRPVCLDGFEPSAAMDIARGVGTAIRARAMARAGCRVRIVVADWFALLGGRMGGDWGRIRDAGRRNVQVWEAALRALGVGAGEVEFLWSSDEVLARAAEYWRPLVMDIAEKHSVERIVRCCKAVFGRDEEQLECWAVHVPHHAVRKCLLLPDMLPGLKNGQKISNDDPSSAIFMGDSECVRDNLIHIQSNSGADVLLKSVKPTPSTADDLPSRMPVMSPDMRFKILHSIAEKDECTTENGLNQLLQEKPTPICYDGFEPSGRMLISQGVGKAISIDKMLEAGCKVKIWIADWFAMLNNKMGGNLNQIRTVGLYMIEIWKALGMNLKGVEFLWASEEIDNRGNEYWPLVIDIAQKTSFKRIIRCCQIMGRSEKDALTAAQIMYPLMQCADIFFLKVDICQMGLDQRKVNRLARDYCEASKRNNRPIILSHHMLPGIKEGQQKMSKSNPSSAIFMEDGESQVNEKIGQAFCPHKVTEGNPCLEYIEYIVLPKSGRFAVLCKETDGSNSKIEELHGDYRSGTLHPDDVKLALAKAINEILQPVRDHFEKHPDAQALLDTVKAYRRTGGSQMQSGESFPLATAQSGDSGGDFFSSADLTAASSPVPDEEGSCVFVKLELGFKAQVQQCSPSRVRRWAAAPATSSEDDRECATMI</sequence>
<evidence type="ECO:0000256" key="7">
    <source>
        <dbReference type="ARBA" id="ARBA00022741"/>
    </source>
</evidence>
<dbReference type="FunFam" id="3.40.50.620:FF:000103">
    <property type="entry name" value="tyrosine--tRNA ligase 1, cytoplasmic"/>
    <property type="match status" value="1"/>
</dbReference>
<keyword evidence="6" id="KW-0436">Ligase</keyword>
<gene>
    <name evidence="13" type="ORF">C2845_PM17G14190</name>
</gene>
<evidence type="ECO:0000256" key="12">
    <source>
        <dbReference type="ARBA" id="ARBA00048248"/>
    </source>
</evidence>
<evidence type="ECO:0000256" key="8">
    <source>
        <dbReference type="ARBA" id="ARBA00022840"/>
    </source>
</evidence>
<reference evidence="14" key="1">
    <citation type="journal article" date="2019" name="Nat. Commun.">
        <title>The genome of broomcorn millet.</title>
        <authorList>
            <person name="Zou C."/>
            <person name="Miki D."/>
            <person name="Li D."/>
            <person name="Tang Q."/>
            <person name="Xiao L."/>
            <person name="Rajput S."/>
            <person name="Deng P."/>
            <person name="Jia W."/>
            <person name="Huang R."/>
            <person name="Zhang M."/>
            <person name="Sun Y."/>
            <person name="Hu J."/>
            <person name="Fu X."/>
            <person name="Schnable P.S."/>
            <person name="Li F."/>
            <person name="Zhang H."/>
            <person name="Feng B."/>
            <person name="Zhu X."/>
            <person name="Liu R."/>
            <person name="Schnable J.C."/>
            <person name="Zhu J.-K."/>
            <person name="Zhang H."/>
        </authorList>
    </citation>
    <scope>NUCLEOTIDE SEQUENCE [LARGE SCALE GENOMIC DNA]</scope>
</reference>
<protein>
    <recommendedName>
        <fullName evidence="4">tyrosine--tRNA ligase</fullName>
        <ecNumber evidence="4">6.1.1.1</ecNumber>
    </recommendedName>
    <alternativeName>
        <fullName evidence="11">Tyrosyl-tRNA synthetase</fullName>
    </alternativeName>
</protein>
<evidence type="ECO:0000313" key="14">
    <source>
        <dbReference type="Proteomes" id="UP000275267"/>
    </source>
</evidence>
<comment type="caution">
    <text evidence="13">The sequence shown here is derived from an EMBL/GenBank/DDBJ whole genome shotgun (WGS) entry which is preliminary data.</text>
</comment>
<comment type="subcellular location">
    <subcellularLocation>
        <location evidence="2">Cytoplasm</location>
        <location evidence="2">Cytosol</location>
    </subcellularLocation>
</comment>
<dbReference type="Pfam" id="PF00579">
    <property type="entry name" value="tRNA-synt_1b"/>
    <property type="match status" value="2"/>
</dbReference>
<evidence type="ECO:0000256" key="2">
    <source>
        <dbReference type="ARBA" id="ARBA00004514"/>
    </source>
</evidence>
<keyword evidence="10" id="KW-0030">Aminoacyl-tRNA synthetase</keyword>
<proteinExistence type="inferred from homology"/>
<name>A0A3L6Q251_PANMI</name>
<dbReference type="InterPro" id="IPR050489">
    <property type="entry name" value="Tyr-tRNA_synthase"/>
</dbReference>
<evidence type="ECO:0000256" key="6">
    <source>
        <dbReference type="ARBA" id="ARBA00022598"/>
    </source>
</evidence>
<evidence type="ECO:0000256" key="1">
    <source>
        <dbReference type="ARBA" id="ARBA00002025"/>
    </source>
</evidence>
<accession>A0A3L6Q251</accession>
<dbReference type="NCBIfam" id="NF006330">
    <property type="entry name" value="PRK08560.1"/>
    <property type="match status" value="1"/>
</dbReference>
<comment type="similarity">
    <text evidence="3">Belongs to the class-I aminoacyl-tRNA synthetase family.</text>
</comment>
<dbReference type="Gene3D" id="3.40.50.620">
    <property type="entry name" value="HUPs"/>
    <property type="match status" value="3"/>
</dbReference>
<dbReference type="InterPro" id="IPR002305">
    <property type="entry name" value="aa-tRNA-synth_Ic"/>
</dbReference>
<evidence type="ECO:0000256" key="10">
    <source>
        <dbReference type="ARBA" id="ARBA00023146"/>
    </source>
</evidence>
<evidence type="ECO:0000256" key="11">
    <source>
        <dbReference type="ARBA" id="ARBA00033323"/>
    </source>
</evidence>
<evidence type="ECO:0000313" key="13">
    <source>
        <dbReference type="EMBL" id="RLM70047.1"/>
    </source>
</evidence>
<comment type="catalytic activity">
    <reaction evidence="12">
        <text>tRNA(Tyr) + L-tyrosine + ATP = L-tyrosyl-tRNA(Tyr) + AMP + diphosphate + H(+)</text>
        <dbReference type="Rhea" id="RHEA:10220"/>
        <dbReference type="Rhea" id="RHEA-COMP:9706"/>
        <dbReference type="Rhea" id="RHEA-COMP:9707"/>
        <dbReference type="ChEBI" id="CHEBI:15378"/>
        <dbReference type="ChEBI" id="CHEBI:30616"/>
        <dbReference type="ChEBI" id="CHEBI:33019"/>
        <dbReference type="ChEBI" id="CHEBI:58315"/>
        <dbReference type="ChEBI" id="CHEBI:78442"/>
        <dbReference type="ChEBI" id="CHEBI:78536"/>
        <dbReference type="ChEBI" id="CHEBI:456215"/>
        <dbReference type="EC" id="6.1.1.1"/>
    </reaction>
</comment>
<evidence type="ECO:0000256" key="4">
    <source>
        <dbReference type="ARBA" id="ARBA00013160"/>
    </source>
</evidence>
<dbReference type="EMBL" id="PQIB02000014">
    <property type="protein sequence ID" value="RLM70047.1"/>
    <property type="molecule type" value="Genomic_DNA"/>
</dbReference>
<dbReference type="AlphaFoldDB" id="A0A3L6Q251"/>
<keyword evidence="5" id="KW-0963">Cytoplasm</keyword>
<dbReference type="Proteomes" id="UP000275267">
    <property type="component" value="Unassembled WGS sequence"/>
</dbReference>
<dbReference type="OrthoDB" id="677838at2759"/>
<keyword evidence="7" id="KW-0547">Nucleotide-binding</keyword>
<dbReference type="EC" id="6.1.1.1" evidence="4"/>
<keyword evidence="9" id="KW-0648">Protein biosynthesis</keyword>
<dbReference type="GO" id="GO:0006437">
    <property type="term" value="P:tyrosyl-tRNA aminoacylation"/>
    <property type="evidence" value="ECO:0007669"/>
    <property type="project" value="TreeGrafter"/>
</dbReference>
<dbReference type="SUPFAM" id="SSF52374">
    <property type="entry name" value="Nucleotidylyl transferase"/>
    <property type="match status" value="2"/>
</dbReference>
<organism evidence="13 14">
    <name type="scientific">Panicum miliaceum</name>
    <name type="common">Proso millet</name>
    <name type="synonym">Broomcorn millet</name>
    <dbReference type="NCBI Taxonomy" id="4540"/>
    <lineage>
        <taxon>Eukaryota</taxon>
        <taxon>Viridiplantae</taxon>
        <taxon>Streptophyta</taxon>
        <taxon>Embryophyta</taxon>
        <taxon>Tracheophyta</taxon>
        <taxon>Spermatophyta</taxon>
        <taxon>Magnoliopsida</taxon>
        <taxon>Liliopsida</taxon>
        <taxon>Poales</taxon>
        <taxon>Poaceae</taxon>
        <taxon>PACMAD clade</taxon>
        <taxon>Panicoideae</taxon>
        <taxon>Panicodae</taxon>
        <taxon>Paniceae</taxon>
        <taxon>Panicinae</taxon>
        <taxon>Panicum</taxon>
        <taxon>Panicum sect. Panicum</taxon>
    </lineage>
</organism>
<evidence type="ECO:0000256" key="3">
    <source>
        <dbReference type="ARBA" id="ARBA00005594"/>
    </source>
</evidence>
<evidence type="ECO:0000256" key="9">
    <source>
        <dbReference type="ARBA" id="ARBA00022917"/>
    </source>
</evidence>
<keyword evidence="14" id="KW-1185">Reference proteome</keyword>
<dbReference type="PANTHER" id="PTHR46264">
    <property type="entry name" value="TYROSINE-TRNA LIGASE"/>
    <property type="match status" value="1"/>
</dbReference>
<dbReference type="GO" id="GO:0004831">
    <property type="term" value="F:tyrosine-tRNA ligase activity"/>
    <property type="evidence" value="ECO:0007669"/>
    <property type="project" value="UniProtKB-EC"/>
</dbReference>
<dbReference type="GO" id="GO:0005829">
    <property type="term" value="C:cytosol"/>
    <property type="evidence" value="ECO:0007669"/>
    <property type="project" value="UniProtKB-SubCell"/>
</dbReference>
<keyword evidence="8" id="KW-0067">ATP-binding</keyword>
<dbReference type="FunFam" id="3.40.50.620:FF:000085">
    <property type="entry name" value="Tyrosine--tRNA ligase 1 cytoplasmic"/>
    <property type="match status" value="1"/>
</dbReference>
<dbReference type="STRING" id="4540.A0A3L6Q251"/>
<comment type="function">
    <text evidence="1">Catalyzes the attachment of tyrosine to tRNA(Tyr) in a two-step reaction: tyrosine is first activated by ATP to form Tyr-AMP and then transferred to the acceptor end of tRNA(Tyr).</text>
</comment>
<dbReference type="PANTHER" id="PTHR46264:SF4">
    <property type="entry name" value="TYROSINE--TRNA LIGASE, CYTOPLASMIC"/>
    <property type="match status" value="1"/>
</dbReference>
<evidence type="ECO:0000256" key="5">
    <source>
        <dbReference type="ARBA" id="ARBA00022490"/>
    </source>
</evidence>
<dbReference type="InterPro" id="IPR014729">
    <property type="entry name" value="Rossmann-like_a/b/a_fold"/>
</dbReference>